<dbReference type="RefSeq" id="WP_078346193.1">
    <property type="nucleotide sequence ID" value="NZ_MBTF01000001.1"/>
</dbReference>
<sequence length="274" mass="31277">MEHAHQLRPWVALFVGALVLAEIIWSWRNDKHAYQVKETFSNLAILAGFQLSKFVFAGYQLAIMNFAAAFALWNIPHTWWGFAITFVAADFVYYWFHRASHYWEPLWAFHLIHHSGLFMNLTTAYRLNWFSALVSPLFFVPMALLGFPVDFIIISYVLNLVYQFFLHTEAIGKLGVLEGYIDTPSAHRVHHGCNPEYIDKNFGGVFIIWDRLFKTYQAETVKVKYGITTGFISHNPFKLVLYGSSICSGNRSHKAGNTSPPDIAASPGFEQPSS</sequence>
<dbReference type="InterPro" id="IPR051689">
    <property type="entry name" value="Sterol_desaturase/TMEM195"/>
</dbReference>
<dbReference type="STRING" id="1792845.BC343_02820"/>
<keyword evidence="3 8" id="KW-1133">Transmembrane helix</keyword>
<keyword evidence="2 8" id="KW-0812">Transmembrane</keyword>
<evidence type="ECO:0000256" key="4">
    <source>
        <dbReference type="ARBA" id="ARBA00023002"/>
    </source>
</evidence>
<evidence type="ECO:0000313" key="11">
    <source>
        <dbReference type="Proteomes" id="UP000189739"/>
    </source>
</evidence>
<evidence type="ECO:0000259" key="9">
    <source>
        <dbReference type="Pfam" id="PF04116"/>
    </source>
</evidence>
<keyword evidence="11" id="KW-1185">Reference proteome</keyword>
<dbReference type="InterPro" id="IPR006694">
    <property type="entry name" value="Fatty_acid_hydroxylase"/>
</dbReference>
<comment type="subcellular location">
    <subcellularLocation>
        <location evidence="1">Endomembrane system</location>
        <topology evidence="1">Multi-pass membrane protein</topology>
    </subcellularLocation>
</comment>
<feature type="transmembrane region" description="Helical" evidence="8">
    <location>
        <begin position="108"/>
        <end position="127"/>
    </location>
</feature>
<evidence type="ECO:0000256" key="3">
    <source>
        <dbReference type="ARBA" id="ARBA00022989"/>
    </source>
</evidence>
<accession>A0A1S9PM38</accession>
<feature type="transmembrane region" description="Helical" evidence="8">
    <location>
        <begin position="6"/>
        <end position="27"/>
    </location>
</feature>
<evidence type="ECO:0000256" key="6">
    <source>
        <dbReference type="ARBA" id="ARBA00023136"/>
    </source>
</evidence>
<dbReference type="GO" id="GO:0050479">
    <property type="term" value="F:glyceryl-ether monooxygenase activity"/>
    <property type="evidence" value="ECO:0007669"/>
    <property type="project" value="TreeGrafter"/>
</dbReference>
<evidence type="ECO:0000256" key="1">
    <source>
        <dbReference type="ARBA" id="ARBA00004127"/>
    </source>
</evidence>
<dbReference type="OrthoDB" id="9770329at2"/>
<evidence type="ECO:0000256" key="5">
    <source>
        <dbReference type="ARBA" id="ARBA00023098"/>
    </source>
</evidence>
<evidence type="ECO:0000256" key="7">
    <source>
        <dbReference type="SAM" id="MobiDB-lite"/>
    </source>
</evidence>
<dbReference type="GO" id="GO:0016020">
    <property type="term" value="C:membrane"/>
    <property type="evidence" value="ECO:0007669"/>
    <property type="project" value="GOC"/>
</dbReference>
<dbReference type="PANTHER" id="PTHR21624:SF1">
    <property type="entry name" value="ALKYLGLYCEROL MONOOXYGENASE"/>
    <property type="match status" value="1"/>
</dbReference>
<name>A0A1S9PM38_9SPHI</name>
<dbReference type="GO" id="GO:0008610">
    <property type="term" value="P:lipid biosynthetic process"/>
    <property type="evidence" value="ECO:0007669"/>
    <property type="project" value="InterPro"/>
</dbReference>
<dbReference type="Pfam" id="PF04116">
    <property type="entry name" value="FA_hydroxylase"/>
    <property type="match status" value="1"/>
</dbReference>
<dbReference type="AlphaFoldDB" id="A0A1S9PM38"/>
<dbReference type="GO" id="GO:0006643">
    <property type="term" value="P:membrane lipid metabolic process"/>
    <property type="evidence" value="ECO:0007669"/>
    <property type="project" value="TreeGrafter"/>
</dbReference>
<dbReference type="EMBL" id="MBTF01000001">
    <property type="protein sequence ID" value="OOQ62004.1"/>
    <property type="molecule type" value="Genomic_DNA"/>
</dbReference>
<evidence type="ECO:0000313" key="10">
    <source>
        <dbReference type="EMBL" id="OOQ62004.1"/>
    </source>
</evidence>
<reference evidence="10 11" key="1">
    <citation type="submission" date="2016-07" db="EMBL/GenBank/DDBJ databases">
        <title>Genomic analysis of zinc-resistant bacterium Mucilaginibacter pedocola TBZ30.</title>
        <authorList>
            <person name="Huang J."/>
            <person name="Tang J."/>
        </authorList>
    </citation>
    <scope>NUCLEOTIDE SEQUENCE [LARGE SCALE GENOMIC DNA]</scope>
    <source>
        <strain evidence="10 11">TBZ30</strain>
    </source>
</reference>
<feature type="domain" description="Fatty acid hydroxylase" evidence="9">
    <location>
        <begin position="82"/>
        <end position="215"/>
    </location>
</feature>
<dbReference type="GO" id="GO:0012505">
    <property type="term" value="C:endomembrane system"/>
    <property type="evidence" value="ECO:0007669"/>
    <property type="project" value="UniProtKB-SubCell"/>
</dbReference>
<comment type="caution">
    <text evidence="10">The sequence shown here is derived from an EMBL/GenBank/DDBJ whole genome shotgun (WGS) entry which is preliminary data.</text>
</comment>
<evidence type="ECO:0000256" key="8">
    <source>
        <dbReference type="SAM" id="Phobius"/>
    </source>
</evidence>
<protein>
    <recommendedName>
        <fullName evidence="9">Fatty acid hydroxylase domain-containing protein</fullName>
    </recommendedName>
</protein>
<dbReference type="GO" id="GO:0005506">
    <property type="term" value="F:iron ion binding"/>
    <property type="evidence" value="ECO:0007669"/>
    <property type="project" value="InterPro"/>
</dbReference>
<keyword evidence="4" id="KW-0560">Oxidoreductase</keyword>
<feature type="region of interest" description="Disordered" evidence="7">
    <location>
        <begin position="253"/>
        <end position="274"/>
    </location>
</feature>
<evidence type="ECO:0000256" key="2">
    <source>
        <dbReference type="ARBA" id="ARBA00022692"/>
    </source>
</evidence>
<dbReference type="Proteomes" id="UP000189739">
    <property type="component" value="Unassembled WGS sequence"/>
</dbReference>
<keyword evidence="6 8" id="KW-0472">Membrane</keyword>
<keyword evidence="5" id="KW-0443">Lipid metabolism</keyword>
<organism evidence="10 11">
    <name type="scientific">Mucilaginibacter pedocola</name>
    <dbReference type="NCBI Taxonomy" id="1792845"/>
    <lineage>
        <taxon>Bacteria</taxon>
        <taxon>Pseudomonadati</taxon>
        <taxon>Bacteroidota</taxon>
        <taxon>Sphingobacteriia</taxon>
        <taxon>Sphingobacteriales</taxon>
        <taxon>Sphingobacteriaceae</taxon>
        <taxon>Mucilaginibacter</taxon>
    </lineage>
</organism>
<proteinExistence type="predicted"/>
<feature type="transmembrane region" description="Helical" evidence="8">
    <location>
        <begin position="79"/>
        <end position="96"/>
    </location>
</feature>
<gene>
    <name evidence="10" type="ORF">BC343_02820</name>
</gene>
<feature type="transmembrane region" description="Helical" evidence="8">
    <location>
        <begin position="133"/>
        <end position="158"/>
    </location>
</feature>
<dbReference type="PANTHER" id="PTHR21624">
    <property type="entry name" value="STEROL DESATURASE-RELATED PROTEIN"/>
    <property type="match status" value="1"/>
</dbReference>